<gene>
    <name evidence="1" type="ORF">AMORRO_LOCUS17435</name>
</gene>
<feature type="non-terminal residue" evidence="1">
    <location>
        <position position="1"/>
    </location>
</feature>
<keyword evidence="2" id="KW-1185">Reference proteome</keyword>
<evidence type="ECO:0000313" key="1">
    <source>
        <dbReference type="EMBL" id="CAG8782368.1"/>
    </source>
</evidence>
<dbReference type="AlphaFoldDB" id="A0A9N9JH91"/>
<protein>
    <submittedName>
        <fullName evidence="1">13460_t:CDS:1</fullName>
    </submittedName>
</protein>
<reference evidence="1" key="1">
    <citation type="submission" date="2021-06" db="EMBL/GenBank/DDBJ databases">
        <authorList>
            <person name="Kallberg Y."/>
            <person name="Tangrot J."/>
            <person name="Rosling A."/>
        </authorList>
    </citation>
    <scope>NUCLEOTIDE SEQUENCE</scope>
    <source>
        <strain evidence="1">CL551</strain>
    </source>
</reference>
<evidence type="ECO:0000313" key="2">
    <source>
        <dbReference type="Proteomes" id="UP000789342"/>
    </source>
</evidence>
<proteinExistence type="predicted"/>
<organism evidence="1 2">
    <name type="scientific">Acaulospora morrowiae</name>
    <dbReference type="NCBI Taxonomy" id="94023"/>
    <lineage>
        <taxon>Eukaryota</taxon>
        <taxon>Fungi</taxon>
        <taxon>Fungi incertae sedis</taxon>
        <taxon>Mucoromycota</taxon>
        <taxon>Glomeromycotina</taxon>
        <taxon>Glomeromycetes</taxon>
        <taxon>Diversisporales</taxon>
        <taxon>Acaulosporaceae</taxon>
        <taxon>Acaulospora</taxon>
    </lineage>
</organism>
<dbReference type="EMBL" id="CAJVPV010053766">
    <property type="protein sequence ID" value="CAG8782368.1"/>
    <property type="molecule type" value="Genomic_DNA"/>
</dbReference>
<feature type="non-terminal residue" evidence="1">
    <location>
        <position position="118"/>
    </location>
</feature>
<name>A0A9N9JH91_9GLOM</name>
<dbReference type="OrthoDB" id="76567at2759"/>
<dbReference type="Proteomes" id="UP000789342">
    <property type="component" value="Unassembled WGS sequence"/>
</dbReference>
<sequence length="118" mass="13505">KSLTFITCWEWTDSVVMLLSYEFPSESHEVCIGAIMNAYSPLKDKRTGDCSDGQGKEADNSFRPQKSRRFTCFQDYPWPNIVVEVAYSGSMAHVKEKAKGYWLKHNRAYDAIVVLSLK</sequence>
<accession>A0A9N9JH91</accession>
<comment type="caution">
    <text evidence="1">The sequence shown here is derived from an EMBL/GenBank/DDBJ whole genome shotgun (WGS) entry which is preliminary data.</text>
</comment>